<evidence type="ECO:0000256" key="4">
    <source>
        <dbReference type="ARBA" id="ARBA00022833"/>
    </source>
</evidence>
<proteinExistence type="predicted"/>
<organism evidence="6 7">
    <name type="scientific">Sneathiella litorea</name>
    <dbReference type="NCBI Taxonomy" id="2606216"/>
    <lineage>
        <taxon>Bacteria</taxon>
        <taxon>Pseudomonadati</taxon>
        <taxon>Pseudomonadota</taxon>
        <taxon>Alphaproteobacteria</taxon>
        <taxon>Sneathiellales</taxon>
        <taxon>Sneathiellaceae</taxon>
        <taxon>Sneathiella</taxon>
    </lineage>
</organism>
<evidence type="ECO:0000313" key="6">
    <source>
        <dbReference type="EMBL" id="MZR30661.1"/>
    </source>
</evidence>
<dbReference type="GO" id="GO:0016788">
    <property type="term" value="F:hydrolase activity, acting on ester bonds"/>
    <property type="evidence" value="ECO:0007669"/>
    <property type="project" value="InterPro"/>
</dbReference>
<dbReference type="Gene3D" id="3.40.630.10">
    <property type="entry name" value="Zn peptidases"/>
    <property type="match status" value="1"/>
</dbReference>
<accession>A0A6L8W6D4</accession>
<evidence type="ECO:0000256" key="1">
    <source>
        <dbReference type="ARBA" id="ARBA00001947"/>
    </source>
</evidence>
<reference evidence="6 7" key="1">
    <citation type="submission" date="2019-12" db="EMBL/GenBank/DDBJ databases">
        <title>Snethiella sp. nov. sp. isolated from sea sand.</title>
        <authorList>
            <person name="Kim J."/>
            <person name="Jeong S.E."/>
            <person name="Jung H.S."/>
            <person name="Jeon C.O."/>
        </authorList>
    </citation>
    <scope>NUCLEOTIDE SEQUENCE [LARGE SCALE GENOMIC DNA]</scope>
    <source>
        <strain evidence="6 7">DP05</strain>
    </source>
</reference>
<comment type="cofactor">
    <cofactor evidence="1">
        <name>Zn(2+)</name>
        <dbReference type="ChEBI" id="CHEBI:29105"/>
    </cofactor>
</comment>
<evidence type="ECO:0000313" key="7">
    <source>
        <dbReference type="Proteomes" id="UP000476030"/>
    </source>
</evidence>
<evidence type="ECO:0000256" key="3">
    <source>
        <dbReference type="ARBA" id="ARBA00022801"/>
    </source>
</evidence>
<dbReference type="PIRSF" id="PIRSF039012">
    <property type="entry name" value="ASP"/>
    <property type="match status" value="1"/>
</dbReference>
<feature type="domain" description="Succinylglutamate desuccinylase/Aspartoacylase catalytic" evidence="5">
    <location>
        <begin position="64"/>
        <end position="244"/>
    </location>
</feature>
<evidence type="ECO:0000256" key="2">
    <source>
        <dbReference type="ARBA" id="ARBA00022723"/>
    </source>
</evidence>
<dbReference type="GO" id="GO:0016811">
    <property type="term" value="F:hydrolase activity, acting on carbon-nitrogen (but not peptide) bonds, in linear amides"/>
    <property type="evidence" value="ECO:0007669"/>
    <property type="project" value="InterPro"/>
</dbReference>
<dbReference type="InterPro" id="IPR053138">
    <property type="entry name" value="N-alpha-Ac-DABA_deacetylase"/>
</dbReference>
<keyword evidence="3" id="KW-0378">Hydrolase</keyword>
<evidence type="ECO:0000259" key="5">
    <source>
        <dbReference type="Pfam" id="PF24827"/>
    </source>
</evidence>
<dbReference type="EMBL" id="WTUW01000002">
    <property type="protein sequence ID" value="MZR30661.1"/>
    <property type="molecule type" value="Genomic_DNA"/>
</dbReference>
<sequence length="366" mass="40032">MQKRAAPAQKAAKLERVQRLREPFVLEGQTIPAGQRRIVDIPLSMMSDHTPATVSVQVIHGKRDGPTVFISAAIHGDEVLGVEIIRRLGRLVALRRLSGTLLLVPIVNSFGFIGQSRYLPDRRDLNRSFPGNINGSLASRLAHLFLNNVVRRCDYGIDLHTAAIHRNNLPQARVDLKSKKARILAEAFEPPVILNASLREGSLRAAASELGIPVMVFEAGEALRFNEVAVRVGVAGIMKVLRHLKMVAKGTTRSANKKIRKTPVATKSSWIRATEGGLLRTRHDIGDYVREGDILGLISDPFGARETEVLATKDGLIISTSTIPLVNQGDAVFHIAFLSEAAASDASIEAIEDEIDSNPIFEYDEL</sequence>
<keyword evidence="2" id="KW-0479">Metal-binding</keyword>
<comment type="caution">
    <text evidence="6">The sequence shown here is derived from an EMBL/GenBank/DDBJ whole genome shotgun (WGS) entry which is preliminary data.</text>
</comment>
<dbReference type="SUPFAM" id="SSF53187">
    <property type="entry name" value="Zn-dependent exopeptidases"/>
    <property type="match status" value="1"/>
</dbReference>
<gene>
    <name evidence="6" type="ORF">GQE98_08440</name>
</gene>
<keyword evidence="7" id="KW-1185">Reference proteome</keyword>
<dbReference type="Pfam" id="PF24827">
    <property type="entry name" value="AstE_AspA_cat"/>
    <property type="match status" value="1"/>
</dbReference>
<dbReference type="Proteomes" id="UP000476030">
    <property type="component" value="Unassembled WGS sequence"/>
</dbReference>
<dbReference type="InterPro" id="IPR055438">
    <property type="entry name" value="AstE_AspA_cat"/>
</dbReference>
<dbReference type="InterPro" id="IPR043795">
    <property type="entry name" value="N-alpha-Ac-DABA-like"/>
</dbReference>
<dbReference type="AlphaFoldDB" id="A0A6L8W6D4"/>
<dbReference type="PANTHER" id="PTHR37326">
    <property type="entry name" value="BLL3975 PROTEIN"/>
    <property type="match status" value="1"/>
</dbReference>
<dbReference type="GO" id="GO:0046872">
    <property type="term" value="F:metal ion binding"/>
    <property type="evidence" value="ECO:0007669"/>
    <property type="project" value="UniProtKB-KW"/>
</dbReference>
<name>A0A6L8W6D4_9PROT</name>
<dbReference type="CDD" id="cd06251">
    <property type="entry name" value="M14_ASTE_ASPA-like"/>
    <property type="match status" value="1"/>
</dbReference>
<protein>
    <submittedName>
        <fullName evidence="6">Succinylglutamate desuccinylase</fullName>
    </submittedName>
</protein>
<keyword evidence="4" id="KW-0862">Zinc</keyword>
<dbReference type="PANTHER" id="PTHR37326:SF2">
    <property type="entry name" value="SUCCINYLGLUTAMATE DESUCCINYLASE_ASPARTOACYLASE FAMILY PROTEIN"/>
    <property type="match status" value="1"/>
</dbReference>